<dbReference type="GO" id="GO:0046872">
    <property type="term" value="F:metal ion binding"/>
    <property type="evidence" value="ECO:0007669"/>
    <property type="project" value="UniProtKB-KW"/>
</dbReference>
<dbReference type="InterPro" id="IPR058240">
    <property type="entry name" value="rSAM_sf"/>
</dbReference>
<dbReference type="Gene3D" id="3.20.20.70">
    <property type="entry name" value="Aldolase class I"/>
    <property type="match status" value="1"/>
</dbReference>
<dbReference type="InterPro" id="IPR013785">
    <property type="entry name" value="Aldolase_TIM"/>
</dbReference>
<gene>
    <name evidence="8" type="ORF">LCGC14_0924100</name>
</gene>
<dbReference type="GO" id="GO:0004748">
    <property type="term" value="F:ribonucleoside-diphosphate reductase activity, thioredoxin disulfide as acceptor"/>
    <property type="evidence" value="ECO:0007669"/>
    <property type="project" value="TreeGrafter"/>
</dbReference>
<dbReference type="PIRSF" id="PIRSF000368">
    <property type="entry name" value="NrdG"/>
    <property type="match status" value="1"/>
</dbReference>
<dbReference type="PANTHER" id="PTHR30352">
    <property type="entry name" value="PYRUVATE FORMATE-LYASE-ACTIVATING ENZYME"/>
    <property type="match status" value="1"/>
</dbReference>
<dbReference type="EMBL" id="LAZR01003137">
    <property type="protein sequence ID" value="KKN21565.1"/>
    <property type="molecule type" value="Genomic_DNA"/>
</dbReference>
<evidence type="ECO:0000256" key="5">
    <source>
        <dbReference type="ARBA" id="ARBA00023004"/>
    </source>
</evidence>
<dbReference type="PROSITE" id="PS51918">
    <property type="entry name" value="RADICAL_SAM"/>
    <property type="match status" value="1"/>
</dbReference>
<feature type="domain" description="Radical SAM core" evidence="7">
    <location>
        <begin position="19"/>
        <end position="193"/>
    </location>
</feature>
<protein>
    <recommendedName>
        <fullName evidence="7">Radical SAM core domain-containing protein</fullName>
    </recommendedName>
</protein>
<evidence type="ECO:0000256" key="2">
    <source>
        <dbReference type="ARBA" id="ARBA00022485"/>
    </source>
</evidence>
<accession>A0A0F9NPX9</accession>
<keyword evidence="4" id="KW-0479">Metal-binding</keyword>
<evidence type="ECO:0000256" key="3">
    <source>
        <dbReference type="ARBA" id="ARBA00022691"/>
    </source>
</evidence>
<dbReference type="InterPro" id="IPR007197">
    <property type="entry name" value="rSAM"/>
</dbReference>
<evidence type="ECO:0000256" key="1">
    <source>
        <dbReference type="ARBA" id="ARBA00001966"/>
    </source>
</evidence>
<dbReference type="SFLD" id="SFLDF00299">
    <property type="entry name" value="anaerobic_ribonucleoside-triph"/>
    <property type="match status" value="1"/>
</dbReference>
<dbReference type="InterPro" id="IPR012837">
    <property type="entry name" value="NrdG"/>
</dbReference>
<keyword evidence="6" id="KW-0411">Iron-sulfur</keyword>
<dbReference type="InterPro" id="IPR034457">
    <property type="entry name" value="Organic_radical-activating"/>
</dbReference>
<keyword evidence="3" id="KW-0949">S-adenosyl-L-methionine</keyword>
<dbReference type="GO" id="GO:0043365">
    <property type="term" value="F:[formate-C-acetyltransferase]-activating enzyme activity"/>
    <property type="evidence" value="ECO:0007669"/>
    <property type="project" value="InterPro"/>
</dbReference>
<sequence length="193" mass="22282">MKINEKLLNVVEIIENSYANGPGLRSVIWFQGCNLHCNGCYNEDFWPFVQKNLFTPKELVSKIVQNKNIEGISLTGGEPLLQYRALLNFLKLIKKEGLSVICFTGFNFNEVGKSRMKEILDYIDIIITGPYIEELRTKKIPLVSSSNQELIFLTKIYSNKDLKDEEVVEFFISDKEIQITGFPTKRFLKEVLF</sequence>
<keyword evidence="5" id="KW-0408">Iron</keyword>
<evidence type="ECO:0000256" key="4">
    <source>
        <dbReference type="ARBA" id="ARBA00022723"/>
    </source>
</evidence>
<proteinExistence type="predicted"/>
<comment type="cofactor">
    <cofactor evidence="1">
        <name>[4Fe-4S] cluster</name>
        <dbReference type="ChEBI" id="CHEBI:49883"/>
    </cofactor>
</comment>
<dbReference type="CDD" id="cd01335">
    <property type="entry name" value="Radical_SAM"/>
    <property type="match status" value="1"/>
</dbReference>
<evidence type="ECO:0000259" key="7">
    <source>
        <dbReference type="PROSITE" id="PS51918"/>
    </source>
</evidence>
<dbReference type="SFLD" id="SFLDG01066">
    <property type="entry name" value="organic_radical-activating_enz"/>
    <property type="match status" value="1"/>
</dbReference>
<dbReference type="Pfam" id="PF13353">
    <property type="entry name" value="Fer4_12"/>
    <property type="match status" value="1"/>
</dbReference>
<evidence type="ECO:0000256" key="6">
    <source>
        <dbReference type="ARBA" id="ARBA00023014"/>
    </source>
</evidence>
<dbReference type="AlphaFoldDB" id="A0A0F9NPX9"/>
<dbReference type="SUPFAM" id="SSF102114">
    <property type="entry name" value="Radical SAM enzymes"/>
    <property type="match status" value="1"/>
</dbReference>
<dbReference type="PANTHER" id="PTHR30352:SF2">
    <property type="entry name" value="ANAEROBIC RIBONUCLEOSIDE-TRIPHOSPHATE REDUCTASE-ACTIVATING PROTEIN"/>
    <property type="match status" value="1"/>
</dbReference>
<dbReference type="GO" id="GO:0051539">
    <property type="term" value="F:4 iron, 4 sulfur cluster binding"/>
    <property type="evidence" value="ECO:0007669"/>
    <property type="project" value="UniProtKB-KW"/>
</dbReference>
<name>A0A0F9NPX9_9ZZZZ</name>
<dbReference type="SFLD" id="SFLDG01063">
    <property type="entry name" value="activating_enzymes__group_1"/>
    <property type="match status" value="1"/>
</dbReference>
<dbReference type="SFLD" id="SFLDS00029">
    <property type="entry name" value="Radical_SAM"/>
    <property type="match status" value="1"/>
</dbReference>
<comment type="caution">
    <text evidence="8">The sequence shown here is derived from an EMBL/GenBank/DDBJ whole genome shotgun (WGS) entry which is preliminary data.</text>
</comment>
<organism evidence="8">
    <name type="scientific">marine sediment metagenome</name>
    <dbReference type="NCBI Taxonomy" id="412755"/>
    <lineage>
        <taxon>unclassified sequences</taxon>
        <taxon>metagenomes</taxon>
        <taxon>ecological metagenomes</taxon>
    </lineage>
</organism>
<reference evidence="8" key="1">
    <citation type="journal article" date="2015" name="Nature">
        <title>Complex archaea that bridge the gap between prokaryotes and eukaryotes.</title>
        <authorList>
            <person name="Spang A."/>
            <person name="Saw J.H."/>
            <person name="Jorgensen S.L."/>
            <person name="Zaremba-Niedzwiedzka K."/>
            <person name="Martijn J."/>
            <person name="Lind A.E."/>
            <person name="van Eijk R."/>
            <person name="Schleper C."/>
            <person name="Guy L."/>
            <person name="Ettema T.J."/>
        </authorList>
    </citation>
    <scope>NUCLEOTIDE SEQUENCE</scope>
</reference>
<evidence type="ECO:0000313" key="8">
    <source>
        <dbReference type="EMBL" id="KKN21565.1"/>
    </source>
</evidence>
<keyword evidence="2" id="KW-0004">4Fe-4S</keyword>